<evidence type="ECO:0000256" key="7">
    <source>
        <dbReference type="ARBA" id="ARBA00023004"/>
    </source>
</evidence>
<dbReference type="Proteomes" id="UP000611723">
    <property type="component" value="Unassembled WGS sequence"/>
</dbReference>
<keyword evidence="4" id="KW-0479">Metal-binding</keyword>
<keyword evidence="8" id="KW-0411">Iron-sulfur</keyword>
<evidence type="ECO:0000256" key="6">
    <source>
        <dbReference type="ARBA" id="ARBA00023002"/>
    </source>
</evidence>
<dbReference type="PROSITE" id="PS51384">
    <property type="entry name" value="FAD_FR"/>
    <property type="match status" value="1"/>
</dbReference>
<feature type="domain" description="FAD-binding FR-type" evidence="9">
    <location>
        <begin position="1"/>
        <end position="101"/>
    </location>
</feature>
<dbReference type="Pfam" id="PF08022">
    <property type="entry name" value="FAD_binding_8"/>
    <property type="match status" value="1"/>
</dbReference>
<dbReference type="Pfam" id="PF00175">
    <property type="entry name" value="NAD_binding_1"/>
    <property type="match status" value="1"/>
</dbReference>
<dbReference type="SUPFAM" id="SSF63380">
    <property type="entry name" value="Riboflavin synthase domain-like"/>
    <property type="match status" value="1"/>
</dbReference>
<dbReference type="PRINTS" id="PR00410">
    <property type="entry name" value="PHEHYDRXLASE"/>
</dbReference>
<evidence type="ECO:0000256" key="5">
    <source>
        <dbReference type="ARBA" id="ARBA00022827"/>
    </source>
</evidence>
<evidence type="ECO:0000259" key="9">
    <source>
        <dbReference type="PROSITE" id="PS51384"/>
    </source>
</evidence>
<accession>A0A934WZS2</accession>
<dbReference type="EMBL" id="JAEQBW010000005">
    <property type="protein sequence ID" value="MBK6265760.1"/>
    <property type="molecule type" value="Genomic_DNA"/>
</dbReference>
<keyword evidence="7" id="KW-0408">Iron</keyword>
<dbReference type="AlphaFoldDB" id="A0A934WZS2"/>
<evidence type="ECO:0000256" key="1">
    <source>
        <dbReference type="ARBA" id="ARBA00001974"/>
    </source>
</evidence>
<evidence type="ECO:0000256" key="8">
    <source>
        <dbReference type="ARBA" id="ARBA00023014"/>
    </source>
</evidence>
<dbReference type="SUPFAM" id="SSF52343">
    <property type="entry name" value="Ferredoxin reductase-like, C-terminal NADP-linked domain"/>
    <property type="match status" value="1"/>
</dbReference>
<dbReference type="InterPro" id="IPR017938">
    <property type="entry name" value="Riboflavin_synthase-like_b-brl"/>
</dbReference>
<keyword evidence="2" id="KW-0285">Flavoprotein</keyword>
<dbReference type="RefSeq" id="WP_201431440.1">
    <property type="nucleotide sequence ID" value="NZ_JAEQBW010000005.1"/>
</dbReference>
<evidence type="ECO:0000256" key="3">
    <source>
        <dbReference type="ARBA" id="ARBA00022714"/>
    </source>
</evidence>
<dbReference type="Gene3D" id="2.40.30.10">
    <property type="entry name" value="Translation factors"/>
    <property type="match status" value="1"/>
</dbReference>
<name>A0A934WZS2_9BACT</name>
<dbReference type="InterPro" id="IPR050415">
    <property type="entry name" value="MRET"/>
</dbReference>
<reference evidence="10" key="1">
    <citation type="submission" date="2021-01" db="EMBL/GenBank/DDBJ databases">
        <title>Marivirga aurantiaca sp. nov., isolated from intertidal surface sediments.</title>
        <authorList>
            <person name="Zhang M."/>
        </authorList>
    </citation>
    <scope>NUCLEOTIDE SEQUENCE</scope>
    <source>
        <strain evidence="10">S37H4</strain>
    </source>
</reference>
<keyword evidence="5" id="KW-0274">FAD</keyword>
<organism evidence="10 11">
    <name type="scientific">Marivirga aurantiaca</name>
    <dbReference type="NCBI Taxonomy" id="2802615"/>
    <lineage>
        <taxon>Bacteria</taxon>
        <taxon>Pseudomonadati</taxon>
        <taxon>Bacteroidota</taxon>
        <taxon>Cytophagia</taxon>
        <taxon>Cytophagales</taxon>
        <taxon>Marivirgaceae</taxon>
        <taxon>Marivirga</taxon>
    </lineage>
</organism>
<dbReference type="InterPro" id="IPR039261">
    <property type="entry name" value="FNR_nucleotide-bd"/>
</dbReference>
<comment type="caution">
    <text evidence="10">The sequence shown here is derived from an EMBL/GenBank/DDBJ whole genome shotgun (WGS) entry which is preliminary data.</text>
</comment>
<sequence>MANTVKITNIRSLTHNVTEITTQKPKEYAFEPGQSTEVAINKEGWKEEKRPFSFTSLPEDDFLQFSIKSYRDHNGVTDKVNGLIAGDELKIGDPVGTIQYKGNGTFIAGGAGITPFISIFKDLEKKNKLNGNSLIFSNKTSKDVILESYWQDIFDDNFISTLTQENVEGHENDKIGMEFLKKHIEDFSQNFYLCGPEEMVKDISELLKILGARADAIVFEKY</sequence>
<dbReference type="GO" id="GO:0016491">
    <property type="term" value="F:oxidoreductase activity"/>
    <property type="evidence" value="ECO:0007669"/>
    <property type="project" value="UniProtKB-KW"/>
</dbReference>
<dbReference type="GO" id="GO:0050660">
    <property type="term" value="F:flavin adenine dinucleotide binding"/>
    <property type="evidence" value="ECO:0007669"/>
    <property type="project" value="TreeGrafter"/>
</dbReference>
<keyword evidence="6" id="KW-0560">Oxidoreductase</keyword>
<evidence type="ECO:0000313" key="11">
    <source>
        <dbReference type="Proteomes" id="UP000611723"/>
    </source>
</evidence>
<dbReference type="InterPro" id="IPR017927">
    <property type="entry name" value="FAD-bd_FR_type"/>
</dbReference>
<comment type="cofactor">
    <cofactor evidence="1">
        <name>FAD</name>
        <dbReference type="ChEBI" id="CHEBI:57692"/>
    </cofactor>
</comment>
<gene>
    <name evidence="10" type="ORF">JKA74_12010</name>
</gene>
<keyword evidence="3" id="KW-0001">2Fe-2S</keyword>
<dbReference type="PANTHER" id="PTHR47354:SF8">
    <property type="entry name" value="1,2-PHENYLACETYL-COA EPOXIDASE, SUBUNIT E"/>
    <property type="match status" value="1"/>
</dbReference>
<dbReference type="InterPro" id="IPR013112">
    <property type="entry name" value="FAD-bd_8"/>
</dbReference>
<dbReference type="PANTHER" id="PTHR47354">
    <property type="entry name" value="NADH OXIDOREDUCTASE HCR"/>
    <property type="match status" value="1"/>
</dbReference>
<evidence type="ECO:0000256" key="2">
    <source>
        <dbReference type="ARBA" id="ARBA00022630"/>
    </source>
</evidence>
<evidence type="ECO:0000256" key="4">
    <source>
        <dbReference type="ARBA" id="ARBA00022723"/>
    </source>
</evidence>
<proteinExistence type="predicted"/>
<protein>
    <submittedName>
        <fullName evidence="10">Flavodoxin reductase</fullName>
    </submittedName>
</protein>
<dbReference type="GO" id="GO:0051537">
    <property type="term" value="F:2 iron, 2 sulfur cluster binding"/>
    <property type="evidence" value="ECO:0007669"/>
    <property type="project" value="UniProtKB-KW"/>
</dbReference>
<dbReference type="InterPro" id="IPR001433">
    <property type="entry name" value="OxRdtase_FAD/NAD-bd"/>
</dbReference>
<evidence type="ECO:0000313" key="10">
    <source>
        <dbReference type="EMBL" id="MBK6265760.1"/>
    </source>
</evidence>
<dbReference type="Gene3D" id="3.40.50.80">
    <property type="entry name" value="Nucleotide-binding domain of ferredoxin-NADP reductase (FNR) module"/>
    <property type="match status" value="1"/>
</dbReference>
<dbReference type="GO" id="GO:0046872">
    <property type="term" value="F:metal ion binding"/>
    <property type="evidence" value="ECO:0007669"/>
    <property type="project" value="UniProtKB-KW"/>
</dbReference>
<keyword evidence="11" id="KW-1185">Reference proteome</keyword>